<evidence type="ECO:0000256" key="1">
    <source>
        <dbReference type="SAM" id="MobiDB-lite"/>
    </source>
</evidence>
<proteinExistence type="predicted"/>
<feature type="region of interest" description="Disordered" evidence="1">
    <location>
        <begin position="25"/>
        <end position="49"/>
    </location>
</feature>
<dbReference type="PROSITE" id="PS51257">
    <property type="entry name" value="PROKAR_LIPOPROTEIN"/>
    <property type="match status" value="1"/>
</dbReference>
<feature type="signal peptide" evidence="2">
    <location>
        <begin position="1"/>
        <end position="22"/>
    </location>
</feature>
<gene>
    <name evidence="3" type="ORF">Pflav_082250</name>
</gene>
<name>A0A6F8Y6U5_9ACTN</name>
<keyword evidence="4" id="KW-1185">Reference proteome</keyword>
<accession>A0A6F8Y6U5</accession>
<dbReference type="KEGG" id="pfla:Pflav_082250"/>
<organism evidence="3 4">
    <name type="scientific">Phytohabitans flavus</name>
    <dbReference type="NCBI Taxonomy" id="1076124"/>
    <lineage>
        <taxon>Bacteria</taxon>
        <taxon>Bacillati</taxon>
        <taxon>Actinomycetota</taxon>
        <taxon>Actinomycetes</taxon>
        <taxon>Micromonosporales</taxon>
        <taxon>Micromonosporaceae</taxon>
    </lineage>
</organism>
<sequence length="263" mass="25776">MRVPTVAVLTLAGLGLAVGGCAGTEPGASGPTTSTTRSSAPEPTVSGTATGCMVGTWRTTQVSGRAASAVASGSISGGTGATVTISQNGRVLADFSGMQPLSFTAEVSGNAVAGSATYGGQGTATIKASATTSTATTDAPASAPAVTPGTPPVPSATPQTTETPTALASATAAAAAEEGTWEPIGKIDWSALRLTLELTKPVEARLLDNAPIGDYIDDAANQSGQAIETDPILGAGAYSCQGSTLTLKGDTDTDGLTWTLTKI</sequence>
<keyword evidence="2" id="KW-0732">Signal</keyword>
<dbReference type="Proteomes" id="UP000502508">
    <property type="component" value="Chromosome"/>
</dbReference>
<dbReference type="EMBL" id="AP022870">
    <property type="protein sequence ID" value="BCB81815.1"/>
    <property type="molecule type" value="Genomic_DNA"/>
</dbReference>
<feature type="region of interest" description="Disordered" evidence="1">
    <location>
        <begin position="129"/>
        <end position="164"/>
    </location>
</feature>
<feature type="compositionally biased region" description="Polar residues" evidence="1">
    <location>
        <begin position="30"/>
        <end position="49"/>
    </location>
</feature>
<dbReference type="RefSeq" id="WP_173041559.1">
    <property type="nucleotide sequence ID" value="NZ_AP022870.1"/>
</dbReference>
<feature type="chain" id="PRO_5038523787" description="Lipoprotein" evidence="2">
    <location>
        <begin position="23"/>
        <end position="263"/>
    </location>
</feature>
<protein>
    <recommendedName>
        <fullName evidence="5">Lipoprotein</fullName>
    </recommendedName>
</protein>
<evidence type="ECO:0000313" key="4">
    <source>
        <dbReference type="Proteomes" id="UP000502508"/>
    </source>
</evidence>
<feature type="compositionally biased region" description="Low complexity" evidence="1">
    <location>
        <begin position="129"/>
        <end position="148"/>
    </location>
</feature>
<evidence type="ECO:0000313" key="3">
    <source>
        <dbReference type="EMBL" id="BCB81815.1"/>
    </source>
</evidence>
<evidence type="ECO:0000256" key="2">
    <source>
        <dbReference type="SAM" id="SignalP"/>
    </source>
</evidence>
<reference evidence="3 4" key="2">
    <citation type="submission" date="2020-03" db="EMBL/GenBank/DDBJ databases">
        <authorList>
            <person name="Ichikawa N."/>
            <person name="Kimura A."/>
            <person name="Kitahashi Y."/>
            <person name="Uohara A."/>
        </authorList>
    </citation>
    <scope>NUCLEOTIDE SEQUENCE [LARGE SCALE GENOMIC DNA]</scope>
    <source>
        <strain evidence="3 4">NBRC 107702</strain>
    </source>
</reference>
<reference evidence="3 4" key="1">
    <citation type="submission" date="2020-03" db="EMBL/GenBank/DDBJ databases">
        <title>Whole genome shotgun sequence of Phytohabitans flavus NBRC 107702.</title>
        <authorList>
            <person name="Komaki H."/>
            <person name="Tamura T."/>
        </authorList>
    </citation>
    <scope>NUCLEOTIDE SEQUENCE [LARGE SCALE GENOMIC DNA]</scope>
    <source>
        <strain evidence="3 4">NBRC 107702</strain>
    </source>
</reference>
<evidence type="ECO:0008006" key="5">
    <source>
        <dbReference type="Google" id="ProtNLM"/>
    </source>
</evidence>
<dbReference type="AlphaFoldDB" id="A0A6F8Y6U5"/>